<name>A0A061SAL4_9CHLO</name>
<accession>A0A061SAL4</accession>
<protein>
    <submittedName>
        <fullName evidence="1">Uncharacterized protein</fullName>
    </submittedName>
</protein>
<dbReference type="PANTHER" id="PTHR31755">
    <property type="entry name" value="FOLATE RECEPTOR-LIKE"/>
    <property type="match status" value="1"/>
</dbReference>
<organism evidence="1">
    <name type="scientific">Tetraselmis sp. GSL018</name>
    <dbReference type="NCBI Taxonomy" id="582737"/>
    <lineage>
        <taxon>Eukaryota</taxon>
        <taxon>Viridiplantae</taxon>
        <taxon>Chlorophyta</taxon>
        <taxon>core chlorophytes</taxon>
        <taxon>Chlorodendrophyceae</taxon>
        <taxon>Chlorodendrales</taxon>
        <taxon>Chlorodendraceae</taxon>
        <taxon>Tetraselmis</taxon>
    </lineage>
</organism>
<dbReference type="EMBL" id="GBEZ01003866">
    <property type="protein sequence ID" value="JAC81303.1"/>
    <property type="molecule type" value="Transcribed_RNA"/>
</dbReference>
<reference evidence="1" key="1">
    <citation type="submission" date="2014-05" db="EMBL/GenBank/DDBJ databases">
        <title>The transcriptome of the halophilic microalga Tetraselmis sp. GSL018 isolated from the Great Salt Lake, Utah.</title>
        <authorList>
            <person name="Jinkerson R.E."/>
            <person name="D'Adamo S."/>
            <person name="Posewitz M.C."/>
        </authorList>
    </citation>
    <scope>NUCLEOTIDE SEQUENCE</scope>
    <source>
        <strain evidence="1">GSL018</strain>
    </source>
</reference>
<dbReference type="InterPro" id="IPR040320">
    <property type="entry name" value="At4g37920-like"/>
</dbReference>
<gene>
    <name evidence="1" type="ORF">TSPGSL018_8244</name>
</gene>
<proteinExistence type="predicted"/>
<dbReference type="AlphaFoldDB" id="A0A061SAL4"/>
<feature type="non-terminal residue" evidence="1">
    <location>
        <position position="1"/>
    </location>
</feature>
<sequence length="279" mass="32128">LAEGVFYRLEELTKRSASNLREQAKLRNLLRSIRNIHQEYKRYRAITKKFEESPEEDWEGLVAHNHEYMQGPFFEFWERTLSSRDQTEEQAQANAAMLDEQSLQDAGSRFHSLLEKINSLEDADKEIDSLQREGKLDPALMLTMAKAYSGVKESPYVKEEVKDIMAHLYFKAKESAARDQPPEVRILKHLLTIEGSRELREALDQAFTPPEDGAPSEGAEQDYLFTTPPKLTQYVDSILVAYDTQREGTNLLGQTAKLMDPAVITRLRDIGQLIRRSYM</sequence>
<dbReference type="PANTHER" id="PTHR31755:SF3">
    <property type="entry name" value="EXOCYST COMPLEX COMPONENT SEC6"/>
    <property type="match status" value="1"/>
</dbReference>
<evidence type="ECO:0000313" key="1">
    <source>
        <dbReference type="EMBL" id="JAC81303.1"/>
    </source>
</evidence>